<dbReference type="AlphaFoldDB" id="K0T024"/>
<evidence type="ECO:0000313" key="3">
    <source>
        <dbReference type="Proteomes" id="UP000266841"/>
    </source>
</evidence>
<evidence type="ECO:0000313" key="2">
    <source>
        <dbReference type="EMBL" id="EJK71040.1"/>
    </source>
</evidence>
<dbReference type="InterPro" id="IPR036034">
    <property type="entry name" value="PDZ_sf"/>
</dbReference>
<dbReference type="EMBL" id="AGNL01007722">
    <property type="protein sequence ID" value="EJK71040.1"/>
    <property type="molecule type" value="Genomic_DNA"/>
</dbReference>
<protein>
    <recommendedName>
        <fullName evidence="1">PDZ domain-containing protein</fullName>
    </recommendedName>
</protein>
<proteinExistence type="predicted"/>
<reference evidence="2 3" key="1">
    <citation type="journal article" date="2012" name="Genome Biol.">
        <title>Genome and low-iron response of an oceanic diatom adapted to chronic iron limitation.</title>
        <authorList>
            <person name="Lommer M."/>
            <person name="Specht M."/>
            <person name="Roy A.S."/>
            <person name="Kraemer L."/>
            <person name="Andreson R."/>
            <person name="Gutowska M.A."/>
            <person name="Wolf J."/>
            <person name="Bergner S.V."/>
            <person name="Schilhabel M.B."/>
            <person name="Klostermeier U.C."/>
            <person name="Beiko R.G."/>
            <person name="Rosenstiel P."/>
            <person name="Hippler M."/>
            <person name="Laroche J."/>
        </authorList>
    </citation>
    <scope>NUCLEOTIDE SEQUENCE [LARGE SCALE GENOMIC DNA]</scope>
    <source>
        <strain evidence="2 3">CCMP1005</strain>
    </source>
</reference>
<organism evidence="2 3">
    <name type="scientific">Thalassiosira oceanica</name>
    <name type="common">Marine diatom</name>
    <dbReference type="NCBI Taxonomy" id="159749"/>
    <lineage>
        <taxon>Eukaryota</taxon>
        <taxon>Sar</taxon>
        <taxon>Stramenopiles</taxon>
        <taxon>Ochrophyta</taxon>
        <taxon>Bacillariophyta</taxon>
        <taxon>Coscinodiscophyceae</taxon>
        <taxon>Thalassiosirophycidae</taxon>
        <taxon>Thalassiosirales</taxon>
        <taxon>Thalassiosiraceae</taxon>
        <taxon>Thalassiosira</taxon>
    </lineage>
</organism>
<dbReference type="InterPro" id="IPR001478">
    <property type="entry name" value="PDZ"/>
</dbReference>
<accession>K0T024</accession>
<dbReference type="Proteomes" id="UP000266841">
    <property type="component" value="Unassembled WGS sequence"/>
</dbReference>
<dbReference type="Gene3D" id="2.30.42.10">
    <property type="match status" value="1"/>
</dbReference>
<keyword evidence="3" id="KW-1185">Reference proteome</keyword>
<evidence type="ECO:0000259" key="1">
    <source>
        <dbReference type="PROSITE" id="PS50106"/>
    </source>
</evidence>
<comment type="caution">
    <text evidence="2">The sequence shown here is derived from an EMBL/GenBank/DDBJ whole genome shotgun (WGS) entry which is preliminary data.</text>
</comment>
<feature type="domain" description="PDZ" evidence="1">
    <location>
        <begin position="323"/>
        <end position="381"/>
    </location>
</feature>
<name>K0T024_THAOC</name>
<gene>
    <name evidence="2" type="ORF">THAOC_07554</name>
</gene>
<dbReference type="PROSITE" id="PS50106">
    <property type="entry name" value="PDZ"/>
    <property type="match status" value="1"/>
</dbReference>
<sequence>MTDGDMISTAGVLRVYLQGLPHTHGAVEPAQRAPHGARRDILHGLPLQTLQPPPGCPEQPGAMRELPADVVPPRAQGERRAGQALQGPRPLWAAIHAAFRGGDQQPEELRVLDDSVRENWILARRDISFSHQAGGVRNVSRPGMSIDMYVAPLSGRRRLNQLASNYILDLTYNASTLPARRSAMEMLNIPAERRPKIASNPRNFAIAPWHYSPEHRTLGANGCWTMKKLDRYVDHHGAEYSFPPPNWDVQRFIDEEIDPPTPPGDETLPDWVQAYICAQTGMPPPADIVQANTKKNAVGKKRIIAPGGGPARKRRTQSTGPAVVDLRISPGRLGLGVMMQGSSSVVVSSIDEECTFRDHVSVGDRLVSIDGRPVTCIEDVSEGADAVRIFQFEKRAVAQPQRAKSQTFGTGRKANFIKGPNHMAEQQRARHDEPLMELPPKADAVPVFDVAAARSVGQQLLADPARQKDAATFHTAVGELTLECAQDPATFNARLGDLVAQYMKFGEDEAAVGGQIMEEPRQDDLPEMKSEDPAIEEVQAAVGALQEPEAMGIAAEEAGANAELCSERRERHRQRHRREHQPSGLLVQYAVTPRHPECHEGELGHLTQEQSGPLALRERQAKYSAQNCYYARLQRQYSEHQAGYESKLALY</sequence>